<name>L0GX51_9GAMM</name>
<dbReference type="InterPro" id="IPR051783">
    <property type="entry name" value="NAD(P)-dependent_oxidoreduct"/>
</dbReference>
<proteinExistence type="predicted"/>
<reference evidence="2 3" key="1">
    <citation type="submission" date="2011-09" db="EMBL/GenBank/DDBJ databases">
        <title>Complete sequence of chromosome of Thioflavicoccus mobilis 8321.</title>
        <authorList>
            <consortium name="US DOE Joint Genome Institute"/>
            <person name="Lucas S."/>
            <person name="Han J."/>
            <person name="Lapidus A."/>
            <person name="Cheng J.-F."/>
            <person name="Goodwin L."/>
            <person name="Pitluck S."/>
            <person name="Peters L."/>
            <person name="Ovchinnikova G."/>
            <person name="Lu M."/>
            <person name="Detter J.C."/>
            <person name="Han C."/>
            <person name="Tapia R."/>
            <person name="Land M."/>
            <person name="Hauser L."/>
            <person name="Kyrpides N."/>
            <person name="Ivanova N."/>
            <person name="Pagani I."/>
            <person name="Vogl K."/>
            <person name="Liu Z."/>
            <person name="Imhoff J."/>
            <person name="Thiel V."/>
            <person name="Frigaard N.-U."/>
            <person name="Bryant D."/>
            <person name="Woyke T."/>
        </authorList>
    </citation>
    <scope>NUCLEOTIDE SEQUENCE [LARGE SCALE GENOMIC DNA]</scope>
    <source>
        <strain evidence="2 3">8321</strain>
    </source>
</reference>
<accession>L0GX51</accession>
<dbReference type="InterPro" id="IPR036291">
    <property type="entry name" value="NAD(P)-bd_dom_sf"/>
</dbReference>
<dbReference type="EMBL" id="CP003051">
    <property type="protein sequence ID" value="AGA90407.1"/>
    <property type="molecule type" value="Genomic_DNA"/>
</dbReference>
<dbReference type="GO" id="GO:0005737">
    <property type="term" value="C:cytoplasm"/>
    <property type="evidence" value="ECO:0007669"/>
    <property type="project" value="TreeGrafter"/>
</dbReference>
<sequence length="479" mass="53119">MTDMHDDQTSPKPRLAIAGASGFIGTALRHHLTDDYQVFALTRSMTLARAPQREAGLIRRECDLFSLDAVKAALRGIDYAIYLVHSLVPSSRLTQARPADMDLVLADNFAQAAAENGIRQIVFVGGLIPEGFHISPLLWSRREVEMVLAARGTPVTALRAGLVVGPGGSASGLLIDLVRRLPVIPLPMAARSLTRPIALPDLVRAVRCCLGQPERYRGHFDIGGPDCLSYETMVRQTATLLERQRTIFTTPLLPLRLAALAARFVGRAPPALLAPVIESLPQDTILRDNPLQARLTAGALPFREALAGVLDEHRRRALPNPRAPLIGPERTRHRRAGLVRSIQRIILPPGQDAAWVAGNYFRWLERALWPFVVTTCDAEGSWTVSLRAPRRRLLSLRKLAVQSTAQRQVYRIAGGLLSRSDGPGCARFEFQTLLGERYTMAAIHDYAPALPWPLYRWTQAPIHGWIMVRYQRHLARLAR</sequence>
<dbReference type="HOGENOM" id="CLU_569777_0_0_6"/>
<dbReference type="PANTHER" id="PTHR48079">
    <property type="entry name" value="PROTEIN YEEZ"/>
    <property type="match status" value="1"/>
</dbReference>
<dbReference type="Proteomes" id="UP000010816">
    <property type="component" value="Chromosome"/>
</dbReference>
<dbReference type="InterPro" id="IPR016040">
    <property type="entry name" value="NAD(P)-bd_dom"/>
</dbReference>
<dbReference type="GO" id="GO:0004029">
    <property type="term" value="F:aldehyde dehydrogenase (NAD+) activity"/>
    <property type="evidence" value="ECO:0007669"/>
    <property type="project" value="TreeGrafter"/>
</dbReference>
<dbReference type="Gene3D" id="3.40.50.720">
    <property type="entry name" value="NAD(P)-binding Rossmann-like Domain"/>
    <property type="match status" value="1"/>
</dbReference>
<evidence type="ECO:0000313" key="2">
    <source>
        <dbReference type="EMBL" id="AGA90407.1"/>
    </source>
</evidence>
<dbReference type="KEGG" id="tmb:Thimo_1629"/>
<dbReference type="SUPFAM" id="SSF51735">
    <property type="entry name" value="NAD(P)-binding Rossmann-fold domains"/>
    <property type="match status" value="1"/>
</dbReference>
<organism evidence="2 3">
    <name type="scientific">Thioflavicoccus mobilis 8321</name>
    <dbReference type="NCBI Taxonomy" id="765912"/>
    <lineage>
        <taxon>Bacteria</taxon>
        <taxon>Pseudomonadati</taxon>
        <taxon>Pseudomonadota</taxon>
        <taxon>Gammaproteobacteria</taxon>
        <taxon>Chromatiales</taxon>
        <taxon>Chromatiaceae</taxon>
        <taxon>Thioflavicoccus</taxon>
    </lineage>
</organism>
<evidence type="ECO:0000259" key="1">
    <source>
        <dbReference type="Pfam" id="PF13460"/>
    </source>
</evidence>
<feature type="domain" description="NAD(P)-binding" evidence="1">
    <location>
        <begin position="19"/>
        <end position="127"/>
    </location>
</feature>
<dbReference type="RefSeq" id="WP_015280548.1">
    <property type="nucleotide sequence ID" value="NC_019940.1"/>
</dbReference>
<dbReference type="STRING" id="765912.Thimo_1629"/>
<dbReference type="AlphaFoldDB" id="L0GX51"/>
<evidence type="ECO:0000313" key="3">
    <source>
        <dbReference type="Proteomes" id="UP000010816"/>
    </source>
</evidence>
<protein>
    <submittedName>
        <fullName evidence="2">Nucleoside-diphosphate-sugar epimerase</fullName>
    </submittedName>
</protein>
<gene>
    <name evidence="2" type="ORF">Thimo_1629</name>
</gene>
<dbReference type="PANTHER" id="PTHR48079:SF6">
    <property type="entry name" value="NAD(P)-BINDING DOMAIN-CONTAINING PROTEIN-RELATED"/>
    <property type="match status" value="1"/>
</dbReference>
<keyword evidence="3" id="KW-1185">Reference proteome</keyword>
<dbReference type="eggNOG" id="COG0702">
    <property type="taxonomic scope" value="Bacteria"/>
</dbReference>
<dbReference type="Pfam" id="PF13460">
    <property type="entry name" value="NAD_binding_10"/>
    <property type="match status" value="1"/>
</dbReference>